<accession>A0ABT1A412</accession>
<organism evidence="2 3">
    <name type="scientific">Pseudonocardia humida</name>
    <dbReference type="NCBI Taxonomy" id="2800819"/>
    <lineage>
        <taxon>Bacteria</taxon>
        <taxon>Bacillati</taxon>
        <taxon>Actinomycetota</taxon>
        <taxon>Actinomycetes</taxon>
        <taxon>Pseudonocardiales</taxon>
        <taxon>Pseudonocardiaceae</taxon>
        <taxon>Pseudonocardia</taxon>
    </lineage>
</organism>
<evidence type="ECO:0000313" key="2">
    <source>
        <dbReference type="EMBL" id="MCO1657742.1"/>
    </source>
</evidence>
<gene>
    <name evidence="2" type="ORF">KDL28_22015</name>
</gene>
<dbReference type="PROSITE" id="PS50943">
    <property type="entry name" value="HTH_CROC1"/>
    <property type="match status" value="1"/>
</dbReference>
<dbReference type="RefSeq" id="WP_252441389.1">
    <property type="nucleotide sequence ID" value="NZ_JAGSOV010000046.1"/>
</dbReference>
<proteinExistence type="predicted"/>
<dbReference type="EMBL" id="JAGSOV010000046">
    <property type="protein sequence ID" value="MCO1657742.1"/>
    <property type="molecule type" value="Genomic_DNA"/>
</dbReference>
<reference evidence="2" key="1">
    <citation type="submission" date="2021-04" db="EMBL/GenBank/DDBJ databases">
        <title>Pseudonocardia sp. nov., isolated from sandy soil of mangrove forest.</title>
        <authorList>
            <person name="Zan Z."/>
            <person name="Huang R."/>
            <person name="Liu W."/>
        </authorList>
    </citation>
    <scope>NUCLEOTIDE SEQUENCE</scope>
    <source>
        <strain evidence="2">S2-4</strain>
    </source>
</reference>
<evidence type="ECO:0000313" key="3">
    <source>
        <dbReference type="Proteomes" id="UP001165283"/>
    </source>
</evidence>
<dbReference type="Pfam" id="PF19054">
    <property type="entry name" value="DUF5753"/>
    <property type="match status" value="1"/>
</dbReference>
<feature type="domain" description="HTH cro/C1-type" evidence="1">
    <location>
        <begin position="18"/>
        <end position="72"/>
    </location>
</feature>
<dbReference type="Proteomes" id="UP001165283">
    <property type="component" value="Unassembled WGS sequence"/>
</dbReference>
<evidence type="ECO:0000259" key="1">
    <source>
        <dbReference type="PROSITE" id="PS50943"/>
    </source>
</evidence>
<keyword evidence="3" id="KW-1185">Reference proteome</keyword>
<sequence length="275" mass="30230">MDAAEGSTLARRQLGRRMRRVREAAGKSIEDVVFAGVASRTKLWRIEHGRTAVKTGDVLALTRLYGTEPAVVDELVPLVEATRSSGLIEDYGAAVPQGLGLYAELEATATTVHAYSSELIHGLLQTEDYTRAVIEADRSLTPEVVAQRVAFRMERQRRFFDRAESGRLEAVVTAGAMNLVVGSAAVMEEQIAHLRAVADGGAARIGVLPATDGVHRAMRGPFVVLDFEDPEDPDVAYVENLVGSRYLDKPADVTRFREAFEEVRDRALPLEEWLR</sequence>
<dbReference type="Gene3D" id="1.10.260.40">
    <property type="entry name" value="lambda repressor-like DNA-binding domains"/>
    <property type="match status" value="1"/>
</dbReference>
<dbReference type="SUPFAM" id="SSF47413">
    <property type="entry name" value="lambda repressor-like DNA-binding domains"/>
    <property type="match status" value="1"/>
</dbReference>
<dbReference type="InterPro" id="IPR010982">
    <property type="entry name" value="Lambda_DNA-bd_dom_sf"/>
</dbReference>
<protein>
    <submittedName>
        <fullName evidence="2">Helix-turn-helix domain-containing protein</fullName>
    </submittedName>
</protein>
<dbReference type="InterPro" id="IPR043917">
    <property type="entry name" value="DUF5753"/>
</dbReference>
<dbReference type="InterPro" id="IPR001387">
    <property type="entry name" value="Cro/C1-type_HTH"/>
</dbReference>
<comment type="caution">
    <text evidence="2">The sequence shown here is derived from an EMBL/GenBank/DDBJ whole genome shotgun (WGS) entry which is preliminary data.</text>
</comment>
<dbReference type="Pfam" id="PF13560">
    <property type="entry name" value="HTH_31"/>
    <property type="match status" value="1"/>
</dbReference>
<name>A0ABT1A412_9PSEU</name>